<feature type="domain" description="Cyclin N-terminal" evidence="2">
    <location>
        <begin position="71"/>
        <end position="160"/>
    </location>
</feature>
<evidence type="ECO:0000313" key="4">
    <source>
        <dbReference type="Proteomes" id="UP000736335"/>
    </source>
</evidence>
<reference evidence="3" key="2">
    <citation type="submission" date="2020-11" db="EMBL/GenBank/DDBJ databases">
        <authorList>
            <consortium name="DOE Joint Genome Institute"/>
            <person name="Kuo A."/>
            <person name="Miyauchi S."/>
            <person name="Kiss E."/>
            <person name="Drula E."/>
            <person name="Kohler A."/>
            <person name="Sanchez-Garcia M."/>
            <person name="Andreopoulos B."/>
            <person name="Barry K.W."/>
            <person name="Bonito G."/>
            <person name="Buee M."/>
            <person name="Carver A."/>
            <person name="Chen C."/>
            <person name="Cichocki N."/>
            <person name="Clum A."/>
            <person name="Culley D."/>
            <person name="Crous P.W."/>
            <person name="Fauchery L."/>
            <person name="Girlanda M."/>
            <person name="Hayes R."/>
            <person name="Keri Z."/>
            <person name="Labutti K."/>
            <person name="Lipzen A."/>
            <person name="Lombard V."/>
            <person name="Magnuson J."/>
            <person name="Maillard F."/>
            <person name="Morin E."/>
            <person name="Murat C."/>
            <person name="Nolan M."/>
            <person name="Ohm R."/>
            <person name="Pangilinan J."/>
            <person name="Pereira M."/>
            <person name="Perotto S."/>
            <person name="Peter M."/>
            <person name="Riley R."/>
            <person name="Sitrit Y."/>
            <person name="Stielow B."/>
            <person name="Szollosi G."/>
            <person name="Zifcakova L."/>
            <person name="Stursova M."/>
            <person name="Spatafora J.W."/>
            <person name="Tedersoo L."/>
            <person name="Vaario L.-M."/>
            <person name="Yamada A."/>
            <person name="Yan M."/>
            <person name="Wang P."/>
            <person name="Xu J."/>
            <person name="Bruns T."/>
            <person name="Baldrian P."/>
            <person name="Vilgalys R."/>
            <person name="Henrissat B."/>
            <person name="Grigoriev I.V."/>
            <person name="Hibbett D."/>
            <person name="Nagy L.G."/>
            <person name="Martin F.M."/>
        </authorList>
    </citation>
    <scope>NUCLEOTIDE SEQUENCE</scope>
    <source>
        <strain evidence="3">UH-Tt-Lm1</strain>
    </source>
</reference>
<evidence type="ECO:0000256" key="1">
    <source>
        <dbReference type="SAM" id="MobiDB-lite"/>
    </source>
</evidence>
<dbReference type="InterPro" id="IPR036915">
    <property type="entry name" value="Cyclin-like_sf"/>
</dbReference>
<dbReference type="CDD" id="cd20557">
    <property type="entry name" value="CYCLIN_ScPCL1-like"/>
    <property type="match status" value="1"/>
</dbReference>
<dbReference type="InterPro" id="IPR013922">
    <property type="entry name" value="Cyclin_PHO80-like"/>
</dbReference>
<sequence>MHIHPASQIKASNHSKTVLELTKLRVNRNLVEHIVHETIDTVNKAIESPSSSRGRCKTRHPKANDFAEFAANVIGRAEVPIAVLLVTLVYINRSRPHLSVEAEEWALHRVFLGALILASKFTNDSTLQNVHWAIATGIFGKRDVGRIEREFLEVLDWDLTVSESEIANLYPSIIALYPRAQQSTPPPIRPARCPTFTFDPISYDSDDSSSSAGSSPRTPCDSEKTTQFVKFEPSTRDDFHRTRKSSHSQSQWFQNQALIAALADECCPVLAM</sequence>
<dbReference type="EMBL" id="WIUZ02000003">
    <property type="protein sequence ID" value="KAF9789568.1"/>
    <property type="molecule type" value="Genomic_DNA"/>
</dbReference>
<dbReference type="GO" id="GO:0000307">
    <property type="term" value="C:cyclin-dependent protein kinase holoenzyme complex"/>
    <property type="evidence" value="ECO:0007669"/>
    <property type="project" value="TreeGrafter"/>
</dbReference>
<dbReference type="GO" id="GO:0005634">
    <property type="term" value="C:nucleus"/>
    <property type="evidence" value="ECO:0007669"/>
    <property type="project" value="TreeGrafter"/>
</dbReference>
<dbReference type="GO" id="GO:0019901">
    <property type="term" value="F:protein kinase binding"/>
    <property type="evidence" value="ECO:0007669"/>
    <property type="project" value="InterPro"/>
</dbReference>
<dbReference type="Pfam" id="PF00134">
    <property type="entry name" value="Cyclin_N"/>
    <property type="match status" value="1"/>
</dbReference>
<proteinExistence type="predicted"/>
<gene>
    <name evidence="3" type="ORF">BJ322DRAFT_1042985</name>
</gene>
<organism evidence="3 4">
    <name type="scientific">Thelephora terrestris</name>
    <dbReference type="NCBI Taxonomy" id="56493"/>
    <lineage>
        <taxon>Eukaryota</taxon>
        <taxon>Fungi</taxon>
        <taxon>Dikarya</taxon>
        <taxon>Basidiomycota</taxon>
        <taxon>Agaricomycotina</taxon>
        <taxon>Agaricomycetes</taxon>
        <taxon>Thelephorales</taxon>
        <taxon>Thelephoraceae</taxon>
        <taxon>Thelephora</taxon>
    </lineage>
</organism>
<name>A0A9P6L9M3_9AGAM</name>
<dbReference type="AlphaFoldDB" id="A0A9P6L9M3"/>
<evidence type="ECO:0000313" key="3">
    <source>
        <dbReference type="EMBL" id="KAF9789568.1"/>
    </source>
</evidence>
<comment type="caution">
    <text evidence="3">The sequence shown here is derived from an EMBL/GenBank/DDBJ whole genome shotgun (WGS) entry which is preliminary data.</text>
</comment>
<dbReference type="PANTHER" id="PTHR15615:SF10">
    <property type="entry name" value="PHO85 CYCLIN-2-RELATED"/>
    <property type="match status" value="1"/>
</dbReference>
<dbReference type="SUPFAM" id="SSF47954">
    <property type="entry name" value="Cyclin-like"/>
    <property type="match status" value="1"/>
</dbReference>
<accession>A0A9P6L9M3</accession>
<feature type="region of interest" description="Disordered" evidence="1">
    <location>
        <begin position="204"/>
        <end position="226"/>
    </location>
</feature>
<dbReference type="GO" id="GO:0016538">
    <property type="term" value="F:cyclin-dependent protein serine/threonine kinase regulator activity"/>
    <property type="evidence" value="ECO:0007669"/>
    <property type="project" value="TreeGrafter"/>
</dbReference>
<dbReference type="OrthoDB" id="10250320at2759"/>
<dbReference type="PANTHER" id="PTHR15615">
    <property type="match status" value="1"/>
</dbReference>
<dbReference type="Gene3D" id="1.10.472.10">
    <property type="entry name" value="Cyclin-like"/>
    <property type="match status" value="1"/>
</dbReference>
<dbReference type="InterPro" id="IPR006671">
    <property type="entry name" value="Cyclin_N"/>
</dbReference>
<evidence type="ECO:0000259" key="2">
    <source>
        <dbReference type="Pfam" id="PF00134"/>
    </source>
</evidence>
<keyword evidence="4" id="KW-1185">Reference proteome</keyword>
<reference evidence="3" key="1">
    <citation type="journal article" date="2020" name="Nat. Commun.">
        <title>Large-scale genome sequencing of mycorrhizal fungi provides insights into the early evolution of symbiotic traits.</title>
        <authorList>
            <person name="Miyauchi S."/>
            <person name="Kiss E."/>
            <person name="Kuo A."/>
            <person name="Drula E."/>
            <person name="Kohler A."/>
            <person name="Sanchez-Garcia M."/>
            <person name="Morin E."/>
            <person name="Andreopoulos B."/>
            <person name="Barry K.W."/>
            <person name="Bonito G."/>
            <person name="Buee M."/>
            <person name="Carver A."/>
            <person name="Chen C."/>
            <person name="Cichocki N."/>
            <person name="Clum A."/>
            <person name="Culley D."/>
            <person name="Crous P.W."/>
            <person name="Fauchery L."/>
            <person name="Girlanda M."/>
            <person name="Hayes R.D."/>
            <person name="Keri Z."/>
            <person name="LaButti K."/>
            <person name="Lipzen A."/>
            <person name="Lombard V."/>
            <person name="Magnuson J."/>
            <person name="Maillard F."/>
            <person name="Murat C."/>
            <person name="Nolan M."/>
            <person name="Ohm R.A."/>
            <person name="Pangilinan J."/>
            <person name="Pereira M.F."/>
            <person name="Perotto S."/>
            <person name="Peter M."/>
            <person name="Pfister S."/>
            <person name="Riley R."/>
            <person name="Sitrit Y."/>
            <person name="Stielow J.B."/>
            <person name="Szollosi G."/>
            <person name="Zifcakova L."/>
            <person name="Stursova M."/>
            <person name="Spatafora J.W."/>
            <person name="Tedersoo L."/>
            <person name="Vaario L.M."/>
            <person name="Yamada A."/>
            <person name="Yan M."/>
            <person name="Wang P."/>
            <person name="Xu J."/>
            <person name="Bruns T."/>
            <person name="Baldrian P."/>
            <person name="Vilgalys R."/>
            <person name="Dunand C."/>
            <person name="Henrissat B."/>
            <person name="Grigoriev I.V."/>
            <person name="Hibbett D."/>
            <person name="Nagy L.G."/>
            <person name="Martin F.M."/>
        </authorList>
    </citation>
    <scope>NUCLEOTIDE SEQUENCE</scope>
    <source>
        <strain evidence="3">UH-Tt-Lm1</strain>
    </source>
</reference>
<protein>
    <recommendedName>
        <fullName evidence="2">Cyclin N-terminal domain-containing protein</fullName>
    </recommendedName>
</protein>
<dbReference type="Proteomes" id="UP000736335">
    <property type="component" value="Unassembled WGS sequence"/>
</dbReference>